<accession>A0AAE3SKH2</accession>
<dbReference type="RefSeq" id="WP_301198896.1">
    <property type="nucleotide sequence ID" value="NZ_JAPDPI010000012.1"/>
</dbReference>
<dbReference type="InterPro" id="IPR015943">
    <property type="entry name" value="WD40/YVTN_repeat-like_dom_sf"/>
</dbReference>
<evidence type="ECO:0000313" key="3">
    <source>
        <dbReference type="Proteomes" id="UP001207408"/>
    </source>
</evidence>
<dbReference type="PANTHER" id="PTHR34512">
    <property type="entry name" value="CELL SURFACE PROTEIN"/>
    <property type="match status" value="1"/>
</dbReference>
<proteinExistence type="predicted"/>
<dbReference type="SMART" id="SM00564">
    <property type="entry name" value="PQQ"/>
    <property type="match status" value="4"/>
</dbReference>
<reference evidence="2" key="1">
    <citation type="submission" date="2022-10" db="EMBL/GenBank/DDBJ databases">
        <authorList>
            <person name="Yu W.X."/>
        </authorList>
    </citation>
    <scope>NUCLEOTIDE SEQUENCE</scope>
    <source>
        <strain evidence="2">D04</strain>
    </source>
</reference>
<dbReference type="InterPro" id="IPR002372">
    <property type="entry name" value="PQQ_rpt_dom"/>
</dbReference>
<dbReference type="Pfam" id="PF13360">
    <property type="entry name" value="PQQ_2"/>
    <property type="match status" value="1"/>
</dbReference>
<dbReference type="PANTHER" id="PTHR34512:SF30">
    <property type="entry name" value="OUTER MEMBRANE PROTEIN ASSEMBLY FACTOR BAMB"/>
    <property type="match status" value="1"/>
</dbReference>
<dbReference type="SUPFAM" id="SSF50998">
    <property type="entry name" value="Quinoprotein alcohol dehydrogenase-like"/>
    <property type="match status" value="1"/>
</dbReference>
<gene>
    <name evidence="2" type="ORF">OM074_07780</name>
</gene>
<dbReference type="Gene3D" id="2.130.10.10">
    <property type="entry name" value="YVTN repeat-like/Quinoprotein amine dehydrogenase"/>
    <property type="match status" value="1"/>
</dbReference>
<dbReference type="InterPro" id="IPR018391">
    <property type="entry name" value="PQQ_b-propeller_rpt"/>
</dbReference>
<name>A0AAE3SKH2_9BACT</name>
<evidence type="ECO:0000259" key="1">
    <source>
        <dbReference type="Pfam" id="PF13360"/>
    </source>
</evidence>
<sequence length="424" mass="46918">MKLTKIIRNTTCVFACCCLFFTNTDAQNQQGWRGPNRDGIYPDTGLLTKWAETGPKQLWETLDVGKGYSSPVIVDDYLYITGMNEAEDKEIFSAYTLDGNKEYTIEYGSPWNKSFPETRTTPTIVGNKAYVISGMGEVVCINIKKGEIIWKVDGAALFGAKMGTWGVSESPLVINDKVIFTAGGEKSSMVALNAKNGETIWKSKGLGDIRNYASPLLIEHNGIQQIIGITGNSVIGVNPDNGDILWTYSDWGHEAVKRGWEKIAPNTPLYKDGKIFVCNGYNLNSIMLQLSENADTVSVLWKNDILDTHHGGFVLVDNTIYGSNWLNNAKGNWVAVDWETGETKYETAWEGKGKGSIISADHMLYCYDEKKGYVGLAPATPDTFKVVSEFNITKGEGPFWAHPVIHNGVLYVRHGNALMAYDIK</sequence>
<feature type="domain" description="Pyrrolo-quinoline quinone repeat" evidence="1">
    <location>
        <begin position="120"/>
        <end position="324"/>
    </location>
</feature>
<dbReference type="AlphaFoldDB" id="A0AAE3SKH2"/>
<dbReference type="InterPro" id="IPR011047">
    <property type="entry name" value="Quinoprotein_ADH-like_sf"/>
</dbReference>
<evidence type="ECO:0000313" key="2">
    <source>
        <dbReference type="EMBL" id="MCW3805525.1"/>
    </source>
</evidence>
<comment type="caution">
    <text evidence="2">The sequence shown here is derived from an EMBL/GenBank/DDBJ whole genome shotgun (WGS) entry which is preliminary data.</text>
</comment>
<dbReference type="EMBL" id="JAPDPI010000012">
    <property type="protein sequence ID" value="MCW3805525.1"/>
    <property type="molecule type" value="Genomic_DNA"/>
</dbReference>
<organism evidence="2 3">
    <name type="scientific">Plebeiibacterium marinum</name>
    <dbReference type="NCBI Taxonomy" id="2992111"/>
    <lineage>
        <taxon>Bacteria</taxon>
        <taxon>Pseudomonadati</taxon>
        <taxon>Bacteroidota</taxon>
        <taxon>Bacteroidia</taxon>
        <taxon>Marinilabiliales</taxon>
        <taxon>Marinilabiliaceae</taxon>
        <taxon>Plebeiibacterium</taxon>
    </lineage>
</organism>
<keyword evidence="3" id="KW-1185">Reference proteome</keyword>
<dbReference type="Proteomes" id="UP001207408">
    <property type="component" value="Unassembled WGS sequence"/>
</dbReference>
<protein>
    <submittedName>
        <fullName evidence="2">PQQ-like beta-propeller repeat protein</fullName>
    </submittedName>
</protein>